<reference evidence="2 3" key="1">
    <citation type="submission" date="2021-02" db="EMBL/GenBank/DDBJ databases">
        <title>Lysobacter arenosi sp. nov., isolated from soil of gangwondo yeongwol, south Korea.</title>
        <authorList>
            <person name="Kim K.R."/>
            <person name="Kim K.H."/>
            <person name="Jeon C.O."/>
        </authorList>
    </citation>
    <scope>NUCLEOTIDE SEQUENCE [LARGE SCALE GENOMIC DNA]</scope>
    <source>
        <strain evidence="2 3">R7</strain>
    </source>
</reference>
<dbReference type="SUPFAM" id="SSF48452">
    <property type="entry name" value="TPR-like"/>
    <property type="match status" value="1"/>
</dbReference>
<evidence type="ECO:0000313" key="2">
    <source>
        <dbReference type="EMBL" id="QSX75383.1"/>
    </source>
</evidence>
<evidence type="ECO:0000256" key="1">
    <source>
        <dbReference type="ARBA" id="ARBA00022679"/>
    </source>
</evidence>
<keyword evidence="3" id="KW-1185">Reference proteome</keyword>
<dbReference type="Proteomes" id="UP000663400">
    <property type="component" value="Chromosome"/>
</dbReference>
<evidence type="ECO:0000313" key="3">
    <source>
        <dbReference type="Proteomes" id="UP000663400"/>
    </source>
</evidence>
<protein>
    <submittedName>
        <fullName evidence="2">Sulfotransferase</fullName>
    </submittedName>
</protein>
<name>A0ABX7RB71_9GAMM</name>
<dbReference type="SUPFAM" id="SSF52540">
    <property type="entry name" value="P-loop containing nucleoside triphosphate hydrolases"/>
    <property type="match status" value="1"/>
</dbReference>
<proteinExistence type="predicted"/>
<dbReference type="PANTHER" id="PTHR12788">
    <property type="entry name" value="PROTEIN-TYROSINE SULFOTRANSFERASE 2"/>
    <property type="match status" value="1"/>
</dbReference>
<dbReference type="InterPro" id="IPR026634">
    <property type="entry name" value="TPST-like"/>
</dbReference>
<dbReference type="EMBL" id="CP071517">
    <property type="protein sequence ID" value="QSX75383.1"/>
    <property type="molecule type" value="Genomic_DNA"/>
</dbReference>
<sequence length="532" mass="58590">MKRSSDGGSMQAVLSEMWGQAQRLEAEGAWDRAGRVYEDMLAKEPHHVPAQLRMSRLAQFGDRYCAAREHALRAADAVRLKASTRNAGYVTGRLLEFAEEAEVASVILSADWSDPNILQQSAVLAQHLWLAGRYEDALRFLDAVARHVPAHPLLSFTRGNVLRFLGDMAGAEQAYEAALALSPGLADAHWALATHSRARVPMQRVPRIRQALSRSPAGGVEQAHLLYALFHEMDAAGEVDEAWQALEQGAAIMRRRLAYDASAEAAYLQALMRLPVPAAAEAVAAQALASSERPQPVFIVGMPRSGTTLLDRILGNHGWVDSLGERNDFQMALSQASDHFFHRTPASLERVAQVDARTAGHLFQQRMRLLAPGRPCVLDKNPQNLFNIPLILRALPHARILCLRRDPMDACFSNLKELFQGDAYAYSYGLDDLAAHSGHAQQWMQHWQDAAPHAVRVVDYEALVADPETVAAQLIEFIGLPAQAGLSDITRNDAPVSTASSSQVREGIHGRSLGAWKRYEQQLQPLRERMGG</sequence>
<gene>
    <name evidence="2" type="ORF">HIV01_002170</name>
</gene>
<keyword evidence="1" id="KW-0808">Transferase</keyword>
<dbReference type="Pfam" id="PF13469">
    <property type="entry name" value="Sulfotransfer_3"/>
    <property type="match status" value="1"/>
</dbReference>
<accession>A0ABX7RB71</accession>
<dbReference type="InterPro" id="IPR011990">
    <property type="entry name" value="TPR-like_helical_dom_sf"/>
</dbReference>
<dbReference type="PANTHER" id="PTHR12788:SF10">
    <property type="entry name" value="PROTEIN-TYROSINE SULFOTRANSFERASE"/>
    <property type="match status" value="1"/>
</dbReference>
<dbReference type="Gene3D" id="3.40.50.300">
    <property type="entry name" value="P-loop containing nucleotide triphosphate hydrolases"/>
    <property type="match status" value="1"/>
</dbReference>
<dbReference type="Gene3D" id="1.25.40.10">
    <property type="entry name" value="Tetratricopeptide repeat domain"/>
    <property type="match status" value="1"/>
</dbReference>
<dbReference type="InterPro" id="IPR027417">
    <property type="entry name" value="P-loop_NTPase"/>
</dbReference>
<organism evidence="2 3">
    <name type="scientific">Lysobacter arenosi</name>
    <dbReference type="NCBI Taxonomy" id="2795387"/>
    <lineage>
        <taxon>Bacteria</taxon>
        <taxon>Pseudomonadati</taxon>
        <taxon>Pseudomonadota</taxon>
        <taxon>Gammaproteobacteria</taxon>
        <taxon>Lysobacterales</taxon>
        <taxon>Lysobacteraceae</taxon>
        <taxon>Lysobacter</taxon>
    </lineage>
</organism>
<dbReference type="RefSeq" id="WP_207527055.1">
    <property type="nucleotide sequence ID" value="NZ_CP071517.1"/>
</dbReference>